<dbReference type="Proteomes" id="UP000314294">
    <property type="component" value="Unassembled WGS sequence"/>
</dbReference>
<proteinExistence type="predicted"/>
<evidence type="ECO:0000313" key="3">
    <source>
        <dbReference type="Proteomes" id="UP000314294"/>
    </source>
</evidence>
<feature type="region of interest" description="Disordered" evidence="1">
    <location>
        <begin position="24"/>
        <end position="62"/>
    </location>
</feature>
<feature type="compositionally biased region" description="Polar residues" evidence="1">
    <location>
        <begin position="30"/>
        <end position="42"/>
    </location>
</feature>
<organism evidence="2 3">
    <name type="scientific">Liparis tanakae</name>
    <name type="common">Tanaka's snailfish</name>
    <dbReference type="NCBI Taxonomy" id="230148"/>
    <lineage>
        <taxon>Eukaryota</taxon>
        <taxon>Metazoa</taxon>
        <taxon>Chordata</taxon>
        <taxon>Craniata</taxon>
        <taxon>Vertebrata</taxon>
        <taxon>Euteleostomi</taxon>
        <taxon>Actinopterygii</taxon>
        <taxon>Neopterygii</taxon>
        <taxon>Teleostei</taxon>
        <taxon>Neoteleostei</taxon>
        <taxon>Acanthomorphata</taxon>
        <taxon>Eupercaria</taxon>
        <taxon>Perciformes</taxon>
        <taxon>Cottioidei</taxon>
        <taxon>Cottales</taxon>
        <taxon>Liparidae</taxon>
        <taxon>Liparis</taxon>
    </lineage>
</organism>
<feature type="compositionally biased region" description="Basic and acidic residues" evidence="1">
    <location>
        <begin position="43"/>
        <end position="62"/>
    </location>
</feature>
<dbReference type="EMBL" id="SRLO01000385">
    <property type="protein sequence ID" value="TNN58229.1"/>
    <property type="molecule type" value="Genomic_DNA"/>
</dbReference>
<evidence type="ECO:0000256" key="1">
    <source>
        <dbReference type="SAM" id="MobiDB-lite"/>
    </source>
</evidence>
<reference evidence="2 3" key="1">
    <citation type="submission" date="2019-03" db="EMBL/GenBank/DDBJ databases">
        <title>First draft genome of Liparis tanakae, snailfish: a comprehensive survey of snailfish specific genes.</title>
        <authorList>
            <person name="Kim W."/>
            <person name="Song I."/>
            <person name="Jeong J.-H."/>
            <person name="Kim D."/>
            <person name="Kim S."/>
            <person name="Ryu S."/>
            <person name="Song J.Y."/>
            <person name="Lee S.K."/>
        </authorList>
    </citation>
    <scope>NUCLEOTIDE SEQUENCE [LARGE SCALE GENOMIC DNA]</scope>
    <source>
        <tissue evidence="2">Muscle</tissue>
    </source>
</reference>
<evidence type="ECO:0000313" key="2">
    <source>
        <dbReference type="EMBL" id="TNN58229.1"/>
    </source>
</evidence>
<sequence>MHLAKSGYKETHVWCFCGRCIMGKNGTEPGETSSRLTGNNDFKVTEERGTDSRSKEEDPWLR</sequence>
<gene>
    <name evidence="2" type="ORF">EYF80_031531</name>
</gene>
<protein>
    <submittedName>
        <fullName evidence="2">Uncharacterized protein</fullName>
    </submittedName>
</protein>
<dbReference type="AlphaFoldDB" id="A0A4Z2GXP8"/>
<comment type="caution">
    <text evidence="2">The sequence shown here is derived from an EMBL/GenBank/DDBJ whole genome shotgun (WGS) entry which is preliminary data.</text>
</comment>
<accession>A0A4Z2GXP8</accession>
<name>A0A4Z2GXP8_9TELE</name>
<keyword evidence="3" id="KW-1185">Reference proteome</keyword>